<gene>
    <name evidence="1" type="ORF">EV211_10452</name>
</gene>
<dbReference type="RefSeq" id="WP_133527722.1">
    <property type="nucleotide sequence ID" value="NZ_SNXO01000004.1"/>
</dbReference>
<protein>
    <submittedName>
        <fullName evidence="1">Uncharacterized protein</fullName>
    </submittedName>
</protein>
<reference evidence="1 2" key="1">
    <citation type="submission" date="2019-03" db="EMBL/GenBank/DDBJ databases">
        <title>Genomic Encyclopedia of Type Strains, Phase IV (KMG-IV): sequencing the most valuable type-strain genomes for metagenomic binning, comparative biology and taxonomic classification.</title>
        <authorList>
            <person name="Goeker M."/>
        </authorList>
    </citation>
    <scope>NUCLEOTIDE SEQUENCE [LARGE SCALE GENOMIC DNA]</scope>
    <source>
        <strain evidence="1 2">DSM 28287</strain>
    </source>
</reference>
<comment type="caution">
    <text evidence="1">The sequence shown here is derived from an EMBL/GenBank/DDBJ whole genome shotgun (WGS) entry which is preliminary data.</text>
</comment>
<accession>A0A4R6QCM7</accession>
<dbReference type="Proteomes" id="UP000295500">
    <property type="component" value="Unassembled WGS sequence"/>
</dbReference>
<sequence>MLGYIVTERSELKVRELGTYNGYYCGLCKTIGRNYGQVLRKGLSYDMAFMALFLASLSESDDDIRLEHCAMHHIKKRPVLYEEPALVYAADMMMILGYENFLDDVRDGDKSKSSFTGKFLRKAYNQAAAAHGETGSAVRHSLEELYRRETEADRKIETKADYFGQVMARVFGDYAPAAGQKRVLEDFGDYLGRWIYVTDAMDDYVEDAAKHRYNPLNHEDDSRPREMVASGVEAVLYYYLGELTKAYDLLDIKKNKGIIDNVIYLGLRRKTDEVLSGKGTKENGKRSI</sequence>
<keyword evidence="2" id="KW-1185">Reference proteome</keyword>
<dbReference type="Pfam" id="PF18937">
    <property type="entry name" value="DUF5685"/>
    <property type="match status" value="1"/>
</dbReference>
<dbReference type="InterPro" id="IPR043740">
    <property type="entry name" value="DUF5685"/>
</dbReference>
<organism evidence="1 2">
    <name type="scientific">Aminicella lysinilytica</name>
    <dbReference type="NCBI Taxonomy" id="433323"/>
    <lineage>
        <taxon>Bacteria</taxon>
        <taxon>Bacillati</taxon>
        <taxon>Bacillota</taxon>
        <taxon>Clostridia</taxon>
        <taxon>Peptostreptococcales</taxon>
        <taxon>Anaerovoracaceae</taxon>
        <taxon>Aminicella</taxon>
    </lineage>
</organism>
<evidence type="ECO:0000313" key="2">
    <source>
        <dbReference type="Proteomes" id="UP000295500"/>
    </source>
</evidence>
<dbReference type="OrthoDB" id="1722540at2"/>
<dbReference type="EMBL" id="SNXO01000004">
    <property type="protein sequence ID" value="TDP59119.1"/>
    <property type="molecule type" value="Genomic_DNA"/>
</dbReference>
<name>A0A4R6QCM7_9FIRM</name>
<dbReference type="AlphaFoldDB" id="A0A4R6QCM7"/>
<proteinExistence type="predicted"/>
<evidence type="ECO:0000313" key="1">
    <source>
        <dbReference type="EMBL" id="TDP59119.1"/>
    </source>
</evidence>